<dbReference type="InterPro" id="IPR036259">
    <property type="entry name" value="MFS_trans_sf"/>
</dbReference>
<dbReference type="InterPro" id="IPR020846">
    <property type="entry name" value="MFS_dom"/>
</dbReference>
<reference evidence="8" key="2">
    <citation type="submission" date="2023-05" db="EMBL/GenBank/DDBJ databases">
        <authorList>
            <consortium name="Lawrence Berkeley National Laboratory"/>
            <person name="Steindorff A."/>
            <person name="Hensen N."/>
            <person name="Bonometti L."/>
            <person name="Westerberg I."/>
            <person name="Brannstrom I.O."/>
            <person name="Guillou S."/>
            <person name="Cros-Aarteil S."/>
            <person name="Calhoun S."/>
            <person name="Haridas S."/>
            <person name="Kuo A."/>
            <person name="Mondo S."/>
            <person name="Pangilinan J."/>
            <person name="Riley R."/>
            <person name="Labutti K."/>
            <person name="Andreopoulos B."/>
            <person name="Lipzen A."/>
            <person name="Chen C."/>
            <person name="Yanf M."/>
            <person name="Daum C."/>
            <person name="Ng V."/>
            <person name="Clum A."/>
            <person name="Ohm R."/>
            <person name="Martin F."/>
            <person name="Silar P."/>
            <person name="Natvig D."/>
            <person name="Lalanne C."/>
            <person name="Gautier V."/>
            <person name="Ament-Velasquez S.L."/>
            <person name="Kruys A."/>
            <person name="Hutchinson M.I."/>
            <person name="Powell A.J."/>
            <person name="Barry K."/>
            <person name="Miller A.N."/>
            <person name="Grigoriev I.V."/>
            <person name="Debuchy R."/>
            <person name="Gladieux P."/>
            <person name="Thoren M.H."/>
            <person name="Johannesson H."/>
        </authorList>
    </citation>
    <scope>NUCLEOTIDE SEQUENCE</scope>
    <source>
        <strain evidence="8">CBS 103.79</strain>
    </source>
</reference>
<feature type="transmembrane region" description="Helical" evidence="6">
    <location>
        <begin position="548"/>
        <end position="568"/>
    </location>
</feature>
<comment type="subcellular location">
    <subcellularLocation>
        <location evidence="1">Membrane</location>
        <topology evidence="1">Multi-pass membrane protein</topology>
    </subcellularLocation>
</comment>
<dbReference type="FunFam" id="1.20.1250.20:FF:000011">
    <property type="entry name" value="MFS multidrug transporter, putative"/>
    <property type="match status" value="1"/>
</dbReference>
<dbReference type="Pfam" id="PF07690">
    <property type="entry name" value="MFS_1"/>
    <property type="match status" value="1"/>
</dbReference>
<protein>
    <submittedName>
        <fullName evidence="8">Major facilitator superfamily domain-containing protein</fullName>
    </submittedName>
</protein>
<feature type="transmembrane region" description="Helical" evidence="6">
    <location>
        <begin position="504"/>
        <end position="528"/>
    </location>
</feature>
<evidence type="ECO:0000259" key="7">
    <source>
        <dbReference type="PROSITE" id="PS50850"/>
    </source>
</evidence>
<evidence type="ECO:0000256" key="5">
    <source>
        <dbReference type="SAM" id="MobiDB-lite"/>
    </source>
</evidence>
<accession>A0AAN6MJX5</accession>
<feature type="transmembrane region" description="Helical" evidence="6">
    <location>
        <begin position="399"/>
        <end position="418"/>
    </location>
</feature>
<feature type="compositionally biased region" description="Acidic residues" evidence="5">
    <location>
        <begin position="176"/>
        <end position="189"/>
    </location>
</feature>
<reference evidence="8" key="1">
    <citation type="journal article" date="2023" name="Mol. Phylogenet. Evol.">
        <title>Genome-scale phylogeny and comparative genomics of the fungal order Sordariales.</title>
        <authorList>
            <person name="Hensen N."/>
            <person name="Bonometti L."/>
            <person name="Westerberg I."/>
            <person name="Brannstrom I.O."/>
            <person name="Guillou S."/>
            <person name="Cros-Aarteil S."/>
            <person name="Calhoun S."/>
            <person name="Haridas S."/>
            <person name="Kuo A."/>
            <person name="Mondo S."/>
            <person name="Pangilinan J."/>
            <person name="Riley R."/>
            <person name="LaButti K."/>
            <person name="Andreopoulos B."/>
            <person name="Lipzen A."/>
            <person name="Chen C."/>
            <person name="Yan M."/>
            <person name="Daum C."/>
            <person name="Ng V."/>
            <person name="Clum A."/>
            <person name="Steindorff A."/>
            <person name="Ohm R.A."/>
            <person name="Martin F."/>
            <person name="Silar P."/>
            <person name="Natvig D.O."/>
            <person name="Lalanne C."/>
            <person name="Gautier V."/>
            <person name="Ament-Velasquez S.L."/>
            <person name="Kruys A."/>
            <person name="Hutchinson M.I."/>
            <person name="Powell A.J."/>
            <person name="Barry K."/>
            <person name="Miller A.N."/>
            <person name="Grigoriev I.V."/>
            <person name="Debuchy R."/>
            <person name="Gladieux P."/>
            <person name="Hiltunen Thoren M."/>
            <person name="Johannesson H."/>
        </authorList>
    </citation>
    <scope>NUCLEOTIDE SEQUENCE</scope>
    <source>
        <strain evidence="8">CBS 103.79</strain>
    </source>
</reference>
<dbReference type="CDD" id="cd17323">
    <property type="entry name" value="MFS_Tpo1_MDR_like"/>
    <property type="match status" value="1"/>
</dbReference>
<keyword evidence="4 6" id="KW-0472">Membrane</keyword>
<dbReference type="PANTHER" id="PTHR23502:SF33">
    <property type="entry name" value="MAJOR FACILITATOR SUPERFAMILY (MFS) PROFILE DOMAIN-CONTAINING PROTEIN-RELATED"/>
    <property type="match status" value="1"/>
</dbReference>
<keyword evidence="3 6" id="KW-1133">Transmembrane helix</keyword>
<dbReference type="GO" id="GO:0016020">
    <property type="term" value="C:membrane"/>
    <property type="evidence" value="ECO:0007669"/>
    <property type="project" value="UniProtKB-SubCell"/>
</dbReference>
<feature type="transmembrane region" description="Helical" evidence="6">
    <location>
        <begin position="647"/>
        <end position="670"/>
    </location>
</feature>
<dbReference type="EMBL" id="MU855522">
    <property type="protein sequence ID" value="KAK3902257.1"/>
    <property type="molecule type" value="Genomic_DNA"/>
</dbReference>
<sequence length="715" mass="78033">MGHPPVSATGKAVDADIHWYGRNLTQELENEHTGSAMGLKFMAFGRDRADADIAKKTPPVAIPVILDPATPVASAADLQRLVEADKLPETAAATRVDDGKEVMVGNISGDEMGRLQERAEVWYVNKEPMVLIHLHGALRCAVWVERLKEGVTLEQPTGLDESAVGEDGKEEGPVKEEEEAEEEEDDVSEDKEGPAPDDALDVELAQPCNLAPAPTRASVRSRVSRILTRNRTRRERIPFETPIPLSNLSEGIVGWDSQGDPANPLNFPERTKWLIVGLLSGITLLTPFASSILAPGIASIDKEFGNRNDIVGTMTVSIYLLGYVIGPLFLAPLSELYGRQPVLAAANVFFCLWQIGCALAPSIGGLIVFRFLAGVGGSGCLTLGAGVIADVFRTHERGFAIGIYTLGPLLGPTIGPVLGSWLVETIGWRWDFWIVFIVAVVITTLSLVCAKETNPRILMQSKVKRLREELGRPDLRSCYDEAGAEHLSPTRVLLNGLVRPTKMLFLSPLVLLVSLYIAFTYGTLYLLFTTIPVVFEETYGWSVGITGLVYICLGLGNMSGWAVITLSSNRGVVKRTKANDGVFEPEMRLPLSIYFSFLLPPTFFLYGWATYYRTHWIVPIIGLFPFSFGIIGLFLPLTTYLVDCYPTYAASAIAANTVIRSLAGMLLPLAGPAMYERLGPGWGNSLLGFLCVVMIPVPMLLHQYGAKLRKMGLQL</sequence>
<feature type="transmembrane region" description="Helical" evidence="6">
    <location>
        <begin position="342"/>
        <end position="361"/>
    </location>
</feature>
<keyword evidence="2 6" id="KW-0812">Transmembrane</keyword>
<evidence type="ECO:0000313" key="9">
    <source>
        <dbReference type="Proteomes" id="UP001303889"/>
    </source>
</evidence>
<feature type="region of interest" description="Disordered" evidence="5">
    <location>
        <begin position="154"/>
        <end position="199"/>
    </location>
</feature>
<evidence type="ECO:0000256" key="2">
    <source>
        <dbReference type="ARBA" id="ARBA00022692"/>
    </source>
</evidence>
<evidence type="ECO:0000313" key="8">
    <source>
        <dbReference type="EMBL" id="KAK3902257.1"/>
    </source>
</evidence>
<comment type="caution">
    <text evidence="8">The sequence shown here is derived from an EMBL/GenBank/DDBJ whole genome shotgun (WGS) entry which is preliminary data.</text>
</comment>
<dbReference type="AlphaFoldDB" id="A0AAN6MJX5"/>
<feature type="compositionally biased region" description="Basic and acidic residues" evidence="5">
    <location>
        <begin position="166"/>
        <end position="175"/>
    </location>
</feature>
<evidence type="ECO:0000256" key="6">
    <source>
        <dbReference type="SAM" id="Phobius"/>
    </source>
</evidence>
<dbReference type="PANTHER" id="PTHR23502">
    <property type="entry name" value="MAJOR FACILITATOR SUPERFAMILY"/>
    <property type="match status" value="1"/>
</dbReference>
<feature type="transmembrane region" description="Helical" evidence="6">
    <location>
        <begin position="589"/>
        <end position="609"/>
    </location>
</feature>
<proteinExistence type="predicted"/>
<evidence type="ECO:0000256" key="4">
    <source>
        <dbReference type="ARBA" id="ARBA00023136"/>
    </source>
</evidence>
<evidence type="ECO:0000256" key="3">
    <source>
        <dbReference type="ARBA" id="ARBA00022989"/>
    </source>
</evidence>
<feature type="transmembrane region" description="Helical" evidence="6">
    <location>
        <begin position="615"/>
        <end position="635"/>
    </location>
</feature>
<dbReference type="Gene3D" id="1.20.1250.20">
    <property type="entry name" value="MFS general substrate transporter like domains"/>
    <property type="match status" value="1"/>
</dbReference>
<feature type="transmembrane region" description="Helical" evidence="6">
    <location>
        <begin position="310"/>
        <end position="330"/>
    </location>
</feature>
<dbReference type="InterPro" id="IPR011701">
    <property type="entry name" value="MFS"/>
</dbReference>
<feature type="transmembrane region" description="Helical" evidence="6">
    <location>
        <begin position="273"/>
        <end position="298"/>
    </location>
</feature>
<dbReference type="SUPFAM" id="SSF103473">
    <property type="entry name" value="MFS general substrate transporter"/>
    <property type="match status" value="1"/>
</dbReference>
<keyword evidence="9" id="KW-1185">Reference proteome</keyword>
<gene>
    <name evidence="8" type="ORF">C8A05DRAFT_34063</name>
</gene>
<feature type="transmembrane region" description="Helical" evidence="6">
    <location>
        <begin position="367"/>
        <end position="392"/>
    </location>
</feature>
<dbReference type="Proteomes" id="UP001303889">
    <property type="component" value="Unassembled WGS sequence"/>
</dbReference>
<feature type="transmembrane region" description="Helical" evidence="6">
    <location>
        <begin position="682"/>
        <end position="701"/>
    </location>
</feature>
<feature type="domain" description="Major facilitator superfamily (MFS) profile" evidence="7">
    <location>
        <begin position="275"/>
        <end position="710"/>
    </location>
</feature>
<dbReference type="GO" id="GO:0022857">
    <property type="term" value="F:transmembrane transporter activity"/>
    <property type="evidence" value="ECO:0007669"/>
    <property type="project" value="InterPro"/>
</dbReference>
<feature type="transmembrane region" description="Helical" evidence="6">
    <location>
        <begin position="430"/>
        <end position="450"/>
    </location>
</feature>
<evidence type="ECO:0000256" key="1">
    <source>
        <dbReference type="ARBA" id="ARBA00004141"/>
    </source>
</evidence>
<name>A0AAN6MJX5_9PEZI</name>
<organism evidence="8 9">
    <name type="scientific">Staphylotrichum tortipilum</name>
    <dbReference type="NCBI Taxonomy" id="2831512"/>
    <lineage>
        <taxon>Eukaryota</taxon>
        <taxon>Fungi</taxon>
        <taxon>Dikarya</taxon>
        <taxon>Ascomycota</taxon>
        <taxon>Pezizomycotina</taxon>
        <taxon>Sordariomycetes</taxon>
        <taxon>Sordariomycetidae</taxon>
        <taxon>Sordariales</taxon>
        <taxon>Chaetomiaceae</taxon>
        <taxon>Staphylotrichum</taxon>
    </lineage>
</organism>
<dbReference type="PROSITE" id="PS50850">
    <property type="entry name" value="MFS"/>
    <property type="match status" value="1"/>
</dbReference>